<name>A0A6J4PLM2_9ACTN</name>
<protein>
    <submittedName>
        <fullName evidence="1">Uncharacterized protein</fullName>
    </submittedName>
</protein>
<sequence>MAVEPAEREVTPRPKVHRVTQVQVNAAKLRLVTDRKLGITSPEWVHRLAAAERR</sequence>
<accession>A0A6J4PLM2</accession>
<dbReference type="AlphaFoldDB" id="A0A6J4PLM2"/>
<dbReference type="EMBL" id="CADCUY010000369">
    <property type="protein sequence ID" value="CAA9417504.1"/>
    <property type="molecule type" value="Genomic_DNA"/>
</dbReference>
<gene>
    <name evidence="1" type="ORF">AVDCRST_MAG35-1790</name>
</gene>
<reference evidence="1" key="1">
    <citation type="submission" date="2020-02" db="EMBL/GenBank/DDBJ databases">
        <authorList>
            <person name="Meier V. D."/>
        </authorList>
    </citation>
    <scope>NUCLEOTIDE SEQUENCE</scope>
    <source>
        <strain evidence="1">AVDCRST_MAG35</strain>
    </source>
</reference>
<evidence type="ECO:0000313" key="1">
    <source>
        <dbReference type="EMBL" id="CAA9417504.1"/>
    </source>
</evidence>
<organism evidence="1">
    <name type="scientific">uncultured Quadrisphaera sp</name>
    <dbReference type="NCBI Taxonomy" id="904978"/>
    <lineage>
        <taxon>Bacteria</taxon>
        <taxon>Bacillati</taxon>
        <taxon>Actinomycetota</taxon>
        <taxon>Actinomycetes</taxon>
        <taxon>Kineosporiales</taxon>
        <taxon>Kineosporiaceae</taxon>
        <taxon>Quadrisphaera</taxon>
        <taxon>environmental samples</taxon>
    </lineage>
</organism>
<proteinExistence type="predicted"/>